<gene>
    <name evidence="2" type="ORF">SAY86_001401</name>
</gene>
<dbReference type="AlphaFoldDB" id="A0AAN7N377"/>
<dbReference type="PANTHER" id="PTHR39741">
    <property type="entry name" value="F-BOX DOMAIN CONTAINING PROTEIN, EXPRESSED"/>
    <property type="match status" value="1"/>
</dbReference>
<comment type="caution">
    <text evidence="2">The sequence shown here is derived from an EMBL/GenBank/DDBJ whole genome shotgun (WGS) entry which is preliminary data.</text>
</comment>
<dbReference type="Pfam" id="PF12937">
    <property type="entry name" value="F-box-like"/>
    <property type="match status" value="1"/>
</dbReference>
<protein>
    <recommendedName>
        <fullName evidence="1">F-box domain-containing protein</fullName>
    </recommendedName>
</protein>
<accession>A0AAN7N377</accession>
<organism evidence="2 3">
    <name type="scientific">Trapa natans</name>
    <name type="common">Water chestnut</name>
    <dbReference type="NCBI Taxonomy" id="22666"/>
    <lineage>
        <taxon>Eukaryota</taxon>
        <taxon>Viridiplantae</taxon>
        <taxon>Streptophyta</taxon>
        <taxon>Embryophyta</taxon>
        <taxon>Tracheophyta</taxon>
        <taxon>Spermatophyta</taxon>
        <taxon>Magnoliopsida</taxon>
        <taxon>eudicotyledons</taxon>
        <taxon>Gunneridae</taxon>
        <taxon>Pentapetalae</taxon>
        <taxon>rosids</taxon>
        <taxon>malvids</taxon>
        <taxon>Myrtales</taxon>
        <taxon>Lythraceae</taxon>
        <taxon>Trapa</taxon>
    </lineage>
</organism>
<proteinExistence type="predicted"/>
<feature type="domain" description="F-box" evidence="1">
    <location>
        <begin position="13"/>
        <end position="54"/>
    </location>
</feature>
<sequence length="366" mass="41815">MDVALDFLPRLGEDVSFKILESLKNPSELIHASCVSRSWHQFVVRNGLCKQMCLKKFPQLSEVDHVKEPSSCEKVIAEAGPSNSLHWENLQREHRVFAFLAYCCAKPIISECVAAAISASSTDNYPEESIENTLEKRDRVGRLASYWSSKGSKDPSAPEKLIYRLAGDLCIVTEICIQPFQAYFHEGYPIYSANSVRFRMGHPKGSMDILEYQMDWEGNERTDEKFTWTYTSPKFSMSQENCLQTFKLPEPVLCIGGVLLIELLGRVQRQEIDGLFYVCVTHVKVLGRPLSPAFGVRMLEPEGKFELRVHRYDPEVLKETRNALDATAMQKRILNMLQANLIGVNYMLGEDQNDEEQDEPDDEEEW</sequence>
<dbReference type="InterPro" id="IPR055336">
    <property type="entry name" value="At4g00755-like"/>
</dbReference>
<evidence type="ECO:0000259" key="1">
    <source>
        <dbReference type="Pfam" id="PF12937"/>
    </source>
</evidence>
<name>A0AAN7N377_TRANT</name>
<dbReference type="SUPFAM" id="SSF81383">
    <property type="entry name" value="F-box domain"/>
    <property type="match status" value="1"/>
</dbReference>
<evidence type="ECO:0000313" key="3">
    <source>
        <dbReference type="Proteomes" id="UP001346149"/>
    </source>
</evidence>
<evidence type="ECO:0000313" key="2">
    <source>
        <dbReference type="EMBL" id="KAK4803198.1"/>
    </source>
</evidence>
<keyword evidence="3" id="KW-1185">Reference proteome</keyword>
<dbReference type="PANTHER" id="PTHR39741:SF14">
    <property type="entry name" value="F-BOX DOMAIN-CONTAINING PROTEIN"/>
    <property type="match status" value="1"/>
</dbReference>
<dbReference type="Gene3D" id="1.20.1280.50">
    <property type="match status" value="1"/>
</dbReference>
<dbReference type="InterPro" id="IPR036047">
    <property type="entry name" value="F-box-like_dom_sf"/>
</dbReference>
<dbReference type="EMBL" id="JAXQNO010000002">
    <property type="protein sequence ID" value="KAK4803198.1"/>
    <property type="molecule type" value="Genomic_DNA"/>
</dbReference>
<dbReference type="Proteomes" id="UP001346149">
    <property type="component" value="Unassembled WGS sequence"/>
</dbReference>
<reference evidence="2 3" key="1">
    <citation type="journal article" date="2023" name="Hortic Res">
        <title>Pangenome of water caltrop reveals structural variations and asymmetric subgenome divergence after allopolyploidization.</title>
        <authorList>
            <person name="Zhang X."/>
            <person name="Chen Y."/>
            <person name="Wang L."/>
            <person name="Yuan Y."/>
            <person name="Fang M."/>
            <person name="Shi L."/>
            <person name="Lu R."/>
            <person name="Comes H.P."/>
            <person name="Ma Y."/>
            <person name="Chen Y."/>
            <person name="Huang G."/>
            <person name="Zhou Y."/>
            <person name="Zheng Z."/>
            <person name="Qiu Y."/>
        </authorList>
    </citation>
    <scope>NUCLEOTIDE SEQUENCE [LARGE SCALE GENOMIC DNA]</scope>
    <source>
        <strain evidence="2">F231</strain>
    </source>
</reference>
<dbReference type="InterPro" id="IPR001810">
    <property type="entry name" value="F-box_dom"/>
</dbReference>